<dbReference type="AlphaFoldDB" id="A0A521F1R5"/>
<dbReference type="Proteomes" id="UP000319040">
    <property type="component" value="Unassembled WGS sequence"/>
</dbReference>
<name>A0A521F1R5_SACCC</name>
<gene>
    <name evidence="1" type="ORF">SAMN06265379_11335</name>
</gene>
<reference evidence="1 2" key="1">
    <citation type="submission" date="2017-05" db="EMBL/GenBank/DDBJ databases">
        <authorList>
            <person name="Varghese N."/>
            <person name="Submissions S."/>
        </authorList>
    </citation>
    <scope>NUCLEOTIDE SEQUENCE [LARGE SCALE GENOMIC DNA]</scope>
    <source>
        <strain evidence="1 2">DSM 27040</strain>
    </source>
</reference>
<protein>
    <submittedName>
        <fullName evidence="1">Antitoxin component YwqK of the YwqJK toxin-antitoxin module</fullName>
    </submittedName>
</protein>
<organism evidence="1 2">
    <name type="scientific">Saccharicrinis carchari</name>
    <dbReference type="NCBI Taxonomy" id="1168039"/>
    <lineage>
        <taxon>Bacteria</taxon>
        <taxon>Pseudomonadati</taxon>
        <taxon>Bacteroidota</taxon>
        <taxon>Bacteroidia</taxon>
        <taxon>Marinilabiliales</taxon>
        <taxon>Marinilabiliaceae</taxon>
        <taxon>Saccharicrinis</taxon>
    </lineage>
</organism>
<dbReference type="SUPFAM" id="SSF82185">
    <property type="entry name" value="Histone H3 K4-specific methyltransferase SET7/9 N-terminal domain"/>
    <property type="match status" value="2"/>
</dbReference>
<accession>A0A521F1R5</accession>
<keyword evidence="2" id="KW-1185">Reference proteome</keyword>
<dbReference type="OrthoDB" id="1118427at2"/>
<dbReference type="Pfam" id="PF07661">
    <property type="entry name" value="MORN_2"/>
    <property type="match status" value="5"/>
</dbReference>
<evidence type="ECO:0000313" key="2">
    <source>
        <dbReference type="Proteomes" id="UP000319040"/>
    </source>
</evidence>
<dbReference type="EMBL" id="FXTB01000013">
    <property type="protein sequence ID" value="SMO90134.1"/>
    <property type="molecule type" value="Genomic_DNA"/>
</dbReference>
<dbReference type="Gene3D" id="2.20.110.10">
    <property type="entry name" value="Histone H3 K4-specific methyltransferase SET7/9 N-terminal domain"/>
    <property type="match status" value="2"/>
</dbReference>
<sequence>MYSIVPYILKIACCFVMLTLHVEGGSSNTQKDREGKGQVNMTDAVGMKQGHWIIEKNGVVVEEGRYVDNRKEGVWKAYFKNNILKYEITFTAGEARGEARFYYEDGTLRESGNWQVDHWEGSYKYYFESGQVAYDWVYNKEGKREGKQTYFYSNGNPMYEGEWDNGKTQGALQVFDQDGVLVQEKIFENGQFAEIKEPMPAHEKTGLKFTGTGNHTIYNLDGRIQEKGFFVKGNLFSGQRYCYNEEGTMISITNYKNGNPVDGQ</sequence>
<evidence type="ECO:0000313" key="1">
    <source>
        <dbReference type="EMBL" id="SMO90134.1"/>
    </source>
</evidence>
<proteinExistence type="predicted"/>
<dbReference type="Gene3D" id="3.90.930.1">
    <property type="match status" value="1"/>
</dbReference>
<dbReference type="InterPro" id="IPR011652">
    <property type="entry name" value="MORN_2"/>
</dbReference>